<dbReference type="GO" id="GO:0006511">
    <property type="term" value="P:ubiquitin-dependent protein catabolic process"/>
    <property type="evidence" value="ECO:0007669"/>
    <property type="project" value="TreeGrafter"/>
</dbReference>
<dbReference type="GO" id="GO:0004842">
    <property type="term" value="F:ubiquitin-protein transferase activity"/>
    <property type="evidence" value="ECO:0007669"/>
    <property type="project" value="TreeGrafter"/>
</dbReference>
<dbReference type="EMBL" id="KV427625">
    <property type="protein sequence ID" value="KZT06333.1"/>
    <property type="molecule type" value="Genomic_DNA"/>
</dbReference>
<gene>
    <name evidence="2" type="ORF">LAESUDRAFT_812919</name>
</gene>
<protein>
    <submittedName>
        <fullName evidence="2">Uncharacterized protein</fullName>
    </submittedName>
</protein>
<evidence type="ECO:0000313" key="3">
    <source>
        <dbReference type="Proteomes" id="UP000076871"/>
    </source>
</evidence>
<keyword evidence="3" id="KW-1185">Reference proteome</keyword>
<evidence type="ECO:0000256" key="1">
    <source>
        <dbReference type="SAM" id="MobiDB-lite"/>
    </source>
</evidence>
<accession>A0A165E6I5</accession>
<dbReference type="InParanoid" id="A0A165E6I5"/>
<evidence type="ECO:0000313" key="2">
    <source>
        <dbReference type="EMBL" id="KZT06333.1"/>
    </source>
</evidence>
<dbReference type="AlphaFoldDB" id="A0A165E6I5"/>
<dbReference type="RefSeq" id="XP_040764073.1">
    <property type="nucleotide sequence ID" value="XM_040914442.1"/>
</dbReference>
<dbReference type="InterPro" id="IPR052256">
    <property type="entry name" value="E3_ubiquitin-ligase_CHFR"/>
</dbReference>
<dbReference type="PANTHER" id="PTHR16079:SF4">
    <property type="entry name" value="E3 UBIQUITIN-PROTEIN LIGASE CHFR"/>
    <property type="match status" value="1"/>
</dbReference>
<proteinExistence type="predicted"/>
<dbReference type="STRING" id="1314785.A0A165E6I5"/>
<dbReference type="PANTHER" id="PTHR16079">
    <property type="entry name" value="UBIQUITIN LIGASE PROTEIN CHFR"/>
    <property type="match status" value="1"/>
</dbReference>
<reference evidence="2 3" key="1">
    <citation type="journal article" date="2016" name="Mol. Biol. Evol.">
        <title>Comparative Genomics of Early-Diverging Mushroom-Forming Fungi Provides Insights into the Origins of Lignocellulose Decay Capabilities.</title>
        <authorList>
            <person name="Nagy L.G."/>
            <person name="Riley R."/>
            <person name="Tritt A."/>
            <person name="Adam C."/>
            <person name="Daum C."/>
            <person name="Floudas D."/>
            <person name="Sun H."/>
            <person name="Yadav J.S."/>
            <person name="Pangilinan J."/>
            <person name="Larsson K.H."/>
            <person name="Matsuura K."/>
            <person name="Barry K."/>
            <person name="Labutti K."/>
            <person name="Kuo R."/>
            <person name="Ohm R.A."/>
            <person name="Bhattacharya S.S."/>
            <person name="Shirouzu T."/>
            <person name="Yoshinaga Y."/>
            <person name="Martin F.M."/>
            <person name="Grigoriev I.V."/>
            <person name="Hibbett D.S."/>
        </authorList>
    </citation>
    <scope>NUCLEOTIDE SEQUENCE [LARGE SCALE GENOMIC DNA]</scope>
    <source>
        <strain evidence="2 3">93-53</strain>
    </source>
</reference>
<feature type="region of interest" description="Disordered" evidence="1">
    <location>
        <begin position="70"/>
        <end position="109"/>
    </location>
</feature>
<dbReference type="GeneID" id="63831469"/>
<feature type="compositionally biased region" description="Acidic residues" evidence="1">
    <location>
        <begin position="74"/>
        <end position="101"/>
    </location>
</feature>
<organism evidence="2 3">
    <name type="scientific">Laetiporus sulphureus 93-53</name>
    <dbReference type="NCBI Taxonomy" id="1314785"/>
    <lineage>
        <taxon>Eukaryota</taxon>
        <taxon>Fungi</taxon>
        <taxon>Dikarya</taxon>
        <taxon>Basidiomycota</taxon>
        <taxon>Agaricomycotina</taxon>
        <taxon>Agaricomycetes</taxon>
        <taxon>Polyporales</taxon>
        <taxon>Laetiporus</taxon>
    </lineage>
</organism>
<dbReference type="OrthoDB" id="2745518at2759"/>
<name>A0A165E6I5_9APHY</name>
<sequence length="454" mass="52757">MEFSDLSQDLVDKILVSLTDFKSLAATILTSKHVYDVFQTRPKSIVAAVACNVVGHADVLPAAVRMVRAYQDSNDPESDEDTDEDDDYDEEENEERPEDEQCGPPPPEDDVMRMSLTRTQAESLVDHAPILQELENFFSWMHKDRMSSASMLAEDESVSFRRAMYRLWLYRKLFKHPRYFFNLQQPDDEQYRKVIRPRLDFLTAFPLEELHDIWRAVSFTTELLQWATTVCRDVLLAPDSYRSAIRRIFPYLQGGRWQPQLFEAVYASILEKAEIGAEDRDAATAKAILRKVVGEHDACDRCHSVQGPKLFGANNWGLLHGHLSPSIFETLLHGRLRYNIWEMMRMYEILFAQENGTVSFRSPNYNQVMEGLFDTVVPGEGDAPDVWSKDGWYCLECVRTLFKERLMWYWRAKKEEAGIPILEDCWYGYNCRTQSHKEQHAKRLNHLCVPTRGD</sequence>
<dbReference type="GO" id="GO:0016567">
    <property type="term" value="P:protein ubiquitination"/>
    <property type="evidence" value="ECO:0007669"/>
    <property type="project" value="TreeGrafter"/>
</dbReference>
<dbReference type="GO" id="GO:0005634">
    <property type="term" value="C:nucleus"/>
    <property type="evidence" value="ECO:0007669"/>
    <property type="project" value="TreeGrafter"/>
</dbReference>
<dbReference type="Proteomes" id="UP000076871">
    <property type="component" value="Unassembled WGS sequence"/>
</dbReference>